<evidence type="ECO:0000256" key="7">
    <source>
        <dbReference type="ARBA" id="ARBA00022801"/>
    </source>
</evidence>
<keyword evidence="8" id="KW-0460">Magnesium</keyword>
<evidence type="ECO:0000256" key="2">
    <source>
        <dbReference type="ARBA" id="ARBA00001946"/>
    </source>
</evidence>
<dbReference type="GO" id="GO:0006302">
    <property type="term" value="P:double-strand break repair"/>
    <property type="evidence" value="ECO:0007669"/>
    <property type="project" value="TreeGrafter"/>
</dbReference>
<evidence type="ECO:0000313" key="11">
    <source>
        <dbReference type="Proteomes" id="UP000515146"/>
    </source>
</evidence>
<dbReference type="SUPFAM" id="SSF56219">
    <property type="entry name" value="DNase I-like"/>
    <property type="match status" value="1"/>
</dbReference>
<organism evidence="11 12">
    <name type="scientific">Dermatophagoides pteronyssinus</name>
    <name type="common">European house dust mite</name>
    <dbReference type="NCBI Taxonomy" id="6956"/>
    <lineage>
        <taxon>Eukaryota</taxon>
        <taxon>Metazoa</taxon>
        <taxon>Ecdysozoa</taxon>
        <taxon>Arthropoda</taxon>
        <taxon>Chelicerata</taxon>
        <taxon>Arachnida</taxon>
        <taxon>Acari</taxon>
        <taxon>Acariformes</taxon>
        <taxon>Sarcoptiformes</taxon>
        <taxon>Astigmata</taxon>
        <taxon>Psoroptidia</taxon>
        <taxon>Analgoidea</taxon>
        <taxon>Pyroglyphidae</taxon>
        <taxon>Dermatophagoidinae</taxon>
        <taxon>Dermatophagoides</taxon>
    </lineage>
</organism>
<gene>
    <name evidence="12" type="primary">LOC113796162</name>
</gene>
<accession>A0A6P6Y9Z5</accession>
<keyword evidence="6" id="KW-0227">DNA damage</keyword>
<dbReference type="GO" id="GO:0003697">
    <property type="term" value="F:single-stranded DNA binding"/>
    <property type="evidence" value="ECO:0007669"/>
    <property type="project" value="TreeGrafter"/>
</dbReference>
<comment type="cofactor">
    <cofactor evidence="2">
        <name>Mg(2+)</name>
        <dbReference type="ChEBI" id="CHEBI:18420"/>
    </cofactor>
</comment>
<dbReference type="InterPro" id="IPR036691">
    <property type="entry name" value="Endo/exonu/phosph_ase_sf"/>
</dbReference>
<dbReference type="GO" id="GO:0016605">
    <property type="term" value="C:PML body"/>
    <property type="evidence" value="ECO:0007669"/>
    <property type="project" value="TreeGrafter"/>
</dbReference>
<evidence type="ECO:0000256" key="4">
    <source>
        <dbReference type="ARBA" id="ARBA00022722"/>
    </source>
</evidence>
<evidence type="ECO:0000256" key="3">
    <source>
        <dbReference type="ARBA" id="ARBA00004123"/>
    </source>
</evidence>
<keyword evidence="10" id="KW-0539">Nucleus</keyword>
<dbReference type="GO" id="GO:0046872">
    <property type="term" value="F:metal ion binding"/>
    <property type="evidence" value="ECO:0007669"/>
    <property type="project" value="UniProtKB-KW"/>
</dbReference>
<keyword evidence="11" id="KW-1185">Reference proteome</keyword>
<dbReference type="GO" id="GO:0005737">
    <property type="term" value="C:cytoplasm"/>
    <property type="evidence" value="ECO:0007669"/>
    <property type="project" value="TreeGrafter"/>
</dbReference>
<dbReference type="OrthoDB" id="76908at2759"/>
<name>A0A6P6Y9Z5_DERPT</name>
<dbReference type="KEGG" id="dpte:113796162"/>
<reference evidence="12" key="1">
    <citation type="submission" date="2025-08" db="UniProtKB">
        <authorList>
            <consortium name="RefSeq"/>
        </authorList>
    </citation>
    <scope>IDENTIFICATION</scope>
    <source>
        <strain evidence="12">Airmid</strain>
    </source>
</reference>
<evidence type="ECO:0000256" key="6">
    <source>
        <dbReference type="ARBA" id="ARBA00022763"/>
    </source>
</evidence>
<proteinExistence type="predicted"/>
<dbReference type="Proteomes" id="UP000515146">
    <property type="component" value="Unplaced"/>
</dbReference>
<protein>
    <submittedName>
        <fullName evidence="12">Tyrosyl-DNA phosphodiesterase 2-like</fullName>
    </submittedName>
</protein>
<sequence>MSVLSWNIQGLNETNFQSRIEGIYYEICQKKPDVLLLQEVVSKSYMFLKKKLGKAYSFFLHANSEPLNAKQLDSYRNKSYYNVIGVSTYAFTNVKSMHYSFPNSSMGRHFICCYLELIDQKNIPLLVCSTHLESLNQNSQKRIDQSRLEVDELVEQELNGESPLDQKFNILSQLATTDDLRVKAYAYRTLCNVSFRSEFNDKIEELTILSQNTIDKELSSTHHPSKYLALLNSNLVLSNFYCGNVIMFRYLLALMDIETHKLMDDNNYILL</sequence>
<keyword evidence="7" id="KW-0378">Hydrolase</keyword>
<evidence type="ECO:0000313" key="12">
    <source>
        <dbReference type="RefSeq" id="XP_027202202.1"/>
    </source>
</evidence>
<keyword evidence="5" id="KW-0479">Metal-binding</keyword>
<comment type="cofactor">
    <cofactor evidence="1">
        <name>Mn(2+)</name>
        <dbReference type="ChEBI" id="CHEBI:29035"/>
    </cofactor>
</comment>
<dbReference type="GO" id="GO:0070260">
    <property type="term" value="F:5'-tyrosyl-DNA phosphodiesterase activity"/>
    <property type="evidence" value="ECO:0007669"/>
    <property type="project" value="TreeGrafter"/>
</dbReference>
<evidence type="ECO:0000256" key="5">
    <source>
        <dbReference type="ARBA" id="ARBA00022723"/>
    </source>
</evidence>
<dbReference type="InParanoid" id="A0A6P6Y9Z5"/>
<dbReference type="InterPro" id="IPR051547">
    <property type="entry name" value="TDP2-like"/>
</dbReference>
<dbReference type="PANTHER" id="PTHR15822:SF4">
    <property type="entry name" value="TYROSYL-DNA PHOSPHODIESTERASE 2"/>
    <property type="match status" value="1"/>
</dbReference>
<evidence type="ECO:0000256" key="1">
    <source>
        <dbReference type="ARBA" id="ARBA00001936"/>
    </source>
</evidence>
<dbReference type="Gene3D" id="3.60.10.10">
    <property type="entry name" value="Endonuclease/exonuclease/phosphatase"/>
    <property type="match status" value="1"/>
</dbReference>
<dbReference type="AlphaFoldDB" id="A0A6P6Y9Z5"/>
<dbReference type="RefSeq" id="XP_027202202.1">
    <property type="nucleotide sequence ID" value="XM_027346401.1"/>
</dbReference>
<dbReference type="GO" id="GO:0004518">
    <property type="term" value="F:nuclease activity"/>
    <property type="evidence" value="ECO:0007669"/>
    <property type="project" value="UniProtKB-KW"/>
</dbReference>
<evidence type="ECO:0000256" key="9">
    <source>
        <dbReference type="ARBA" id="ARBA00023204"/>
    </source>
</evidence>
<dbReference type="PANTHER" id="PTHR15822">
    <property type="entry name" value="TRAF AND TNF RECEPTOR-ASSOCIATED PROTEIN"/>
    <property type="match status" value="1"/>
</dbReference>
<keyword evidence="9" id="KW-0234">DNA repair</keyword>
<evidence type="ECO:0000256" key="10">
    <source>
        <dbReference type="ARBA" id="ARBA00023242"/>
    </source>
</evidence>
<keyword evidence="4" id="KW-0540">Nuclease</keyword>
<evidence type="ECO:0000256" key="8">
    <source>
        <dbReference type="ARBA" id="ARBA00022842"/>
    </source>
</evidence>
<comment type="subcellular location">
    <subcellularLocation>
        <location evidence="3">Nucleus</location>
    </subcellularLocation>
</comment>